<organism evidence="2 3">
    <name type="scientific">Amaricoccus macauensis</name>
    <dbReference type="NCBI Taxonomy" id="57001"/>
    <lineage>
        <taxon>Bacteria</taxon>
        <taxon>Pseudomonadati</taxon>
        <taxon>Pseudomonadota</taxon>
        <taxon>Alphaproteobacteria</taxon>
        <taxon>Rhodobacterales</taxon>
        <taxon>Paracoccaceae</taxon>
        <taxon>Amaricoccus</taxon>
    </lineage>
</organism>
<evidence type="ECO:0000313" key="3">
    <source>
        <dbReference type="Proteomes" id="UP000549457"/>
    </source>
</evidence>
<protein>
    <recommendedName>
        <fullName evidence="4">DUF995 domain-containing protein</fullName>
    </recommendedName>
</protein>
<keyword evidence="1" id="KW-0732">Signal</keyword>
<dbReference type="Proteomes" id="UP000549457">
    <property type="component" value="Unassembled WGS sequence"/>
</dbReference>
<evidence type="ECO:0000313" key="2">
    <source>
        <dbReference type="EMBL" id="MBB5223743.1"/>
    </source>
</evidence>
<accession>A0A840SWY3</accession>
<dbReference type="AlphaFoldDB" id="A0A840SWY3"/>
<gene>
    <name evidence="2" type="ORF">HNP73_003697</name>
</gene>
<feature type="chain" id="PRO_5033047777" description="DUF995 domain-containing protein" evidence="1">
    <location>
        <begin position="19"/>
        <end position="136"/>
    </location>
</feature>
<comment type="caution">
    <text evidence="2">The sequence shown here is derived from an EMBL/GenBank/DDBJ whole genome shotgun (WGS) entry which is preliminary data.</text>
</comment>
<sequence>MRRFLIPLLVAAALPAAAAPLDPASFEALSEGNTLRFATRDGALFGSEQYFPGRRSLWQHPDGSCAEGYWWPEGNDICFSYGPGSERECWSFESGPNGIAVRLIESSDGVRAGQLVIDLAGIDKTPLDCPAPDVGT</sequence>
<evidence type="ECO:0000256" key="1">
    <source>
        <dbReference type="SAM" id="SignalP"/>
    </source>
</evidence>
<evidence type="ECO:0008006" key="4">
    <source>
        <dbReference type="Google" id="ProtNLM"/>
    </source>
</evidence>
<name>A0A840SWY3_9RHOB</name>
<proteinExistence type="predicted"/>
<dbReference type="EMBL" id="JACHFM010000004">
    <property type="protein sequence ID" value="MBB5223743.1"/>
    <property type="molecule type" value="Genomic_DNA"/>
</dbReference>
<keyword evidence="3" id="KW-1185">Reference proteome</keyword>
<feature type="signal peptide" evidence="1">
    <location>
        <begin position="1"/>
        <end position="18"/>
    </location>
</feature>
<reference evidence="2 3" key="1">
    <citation type="submission" date="2020-08" db="EMBL/GenBank/DDBJ databases">
        <title>Genomic Encyclopedia of Type Strains, Phase IV (KMG-IV): sequencing the most valuable type-strain genomes for metagenomic binning, comparative biology and taxonomic classification.</title>
        <authorList>
            <person name="Goeker M."/>
        </authorList>
    </citation>
    <scope>NUCLEOTIDE SEQUENCE [LARGE SCALE GENOMIC DNA]</scope>
    <source>
        <strain evidence="2 3">DSM 101730</strain>
    </source>
</reference>
<dbReference type="RefSeq" id="WP_184153232.1">
    <property type="nucleotide sequence ID" value="NZ_JACHFM010000004.1"/>
</dbReference>